<keyword evidence="1" id="KW-0812">Transmembrane</keyword>
<keyword evidence="1" id="KW-1133">Transmembrane helix</keyword>
<proteinExistence type="predicted"/>
<dbReference type="GO" id="GO:0005615">
    <property type="term" value="C:extracellular space"/>
    <property type="evidence" value="ECO:0007669"/>
    <property type="project" value="TreeGrafter"/>
</dbReference>
<dbReference type="STRING" id="37001.A0A1A9WNL7"/>
<evidence type="ECO:0000313" key="2">
    <source>
        <dbReference type="EnsemblMetazoa" id="GBRI026246-PA"/>
    </source>
</evidence>
<reference evidence="2" key="2">
    <citation type="submission" date="2020-05" db="UniProtKB">
        <authorList>
            <consortium name="EnsemblMetazoa"/>
        </authorList>
    </citation>
    <scope>IDENTIFICATION</scope>
    <source>
        <strain evidence="2">IAEA</strain>
    </source>
</reference>
<evidence type="ECO:0000313" key="3">
    <source>
        <dbReference type="Proteomes" id="UP000091820"/>
    </source>
</evidence>
<keyword evidence="1" id="KW-0472">Membrane</keyword>
<dbReference type="InterPro" id="IPR004245">
    <property type="entry name" value="DUF229"/>
</dbReference>
<organism evidence="2 3">
    <name type="scientific">Glossina brevipalpis</name>
    <dbReference type="NCBI Taxonomy" id="37001"/>
    <lineage>
        <taxon>Eukaryota</taxon>
        <taxon>Metazoa</taxon>
        <taxon>Ecdysozoa</taxon>
        <taxon>Arthropoda</taxon>
        <taxon>Hexapoda</taxon>
        <taxon>Insecta</taxon>
        <taxon>Pterygota</taxon>
        <taxon>Neoptera</taxon>
        <taxon>Endopterygota</taxon>
        <taxon>Diptera</taxon>
        <taxon>Brachycera</taxon>
        <taxon>Muscomorpha</taxon>
        <taxon>Hippoboscoidea</taxon>
        <taxon>Glossinidae</taxon>
        <taxon>Glossina</taxon>
    </lineage>
</organism>
<dbReference type="PANTHER" id="PTHR10974">
    <property type="entry name" value="FI08016P-RELATED"/>
    <property type="match status" value="1"/>
</dbReference>
<evidence type="ECO:0000256" key="1">
    <source>
        <dbReference type="SAM" id="Phobius"/>
    </source>
</evidence>
<dbReference type="EnsemblMetazoa" id="GBRI026246-RA">
    <property type="protein sequence ID" value="GBRI026246-PA"/>
    <property type="gene ID" value="GBRI026246"/>
</dbReference>
<dbReference type="AlphaFoldDB" id="A0A1A9WNL7"/>
<feature type="transmembrane region" description="Helical" evidence="1">
    <location>
        <begin position="52"/>
        <end position="71"/>
    </location>
</feature>
<reference evidence="3" key="1">
    <citation type="submission" date="2014-03" db="EMBL/GenBank/DDBJ databases">
        <authorList>
            <person name="Aksoy S."/>
            <person name="Warren W."/>
            <person name="Wilson R.K."/>
        </authorList>
    </citation>
    <scope>NUCLEOTIDE SEQUENCE [LARGE SCALE GENOMIC DNA]</scope>
    <source>
        <strain evidence="3">IAEA</strain>
    </source>
</reference>
<dbReference type="PANTHER" id="PTHR10974:SF9">
    <property type="entry name" value="DUF229 DOMAIN CONTAINING PROTEIN-RELATED"/>
    <property type="match status" value="1"/>
</dbReference>
<name>A0A1A9WNL7_9MUSC</name>
<accession>A0A1A9WNL7</accession>
<keyword evidence="3" id="KW-1185">Reference proteome</keyword>
<protein>
    <submittedName>
        <fullName evidence="2">Uncharacterized protein</fullName>
    </submittedName>
</protein>
<dbReference type="Pfam" id="PF02995">
    <property type="entry name" value="DUF229"/>
    <property type="match status" value="1"/>
</dbReference>
<dbReference type="Proteomes" id="UP000091820">
    <property type="component" value="Unassembled WGS sequence"/>
</dbReference>
<dbReference type="VEuPathDB" id="VectorBase:GBRI026246"/>
<sequence>MRGNKQKYERLPMNDISCEPNTTTTTASETNICKICYKSLIINITSIRCAQWFLNIIFYCFLFTIFAYHSFKSSINIRHNNVSKMQINFTFNSSTLKRFQISNESDVPIKYFLNTSQCFIPYINPLSPEIRKLYKPHFATDCSKDKSFVKVLYDNNAKQYILRMDMKVAQEYNPYKNLTLRENSLQCCYQEIIRSGTGAKADSQFILLPCTNFLQDYMVPSHVDSLVVVCKLNLTHKTIKRKDAFFLVQVKNRTHDDFNISARRKTSLILWGIDSISRINFRRTMPKTFNYLAQKKWYELRGYNKVGCTYNTNTFKNSEF</sequence>